<protein>
    <submittedName>
        <fullName evidence="2">Uncharacterized protein</fullName>
    </submittedName>
</protein>
<accession>A0A2S4LAX2</accession>
<sequence>MRLPFRKKDKKKAELASSYPDEFRPHGAFEPLHARPSWTSAQRLAQVPPGVLQRIFAFVCPHSRDESYEACEESANDVGCMLCDQRDLSHCAQVSRSWRASAMVVLYHSIRIDPVHYCKLEAFLAEKRKKTSRFDRNGIPEDPALARLRLLRRTVRDDPTRIGKLVQFLKTPYMIRESCHVELAQTIAVLPNLQYVDLPEGMFSDEPNYATLRLEVQARCPNLRKMTYVHGSERSFSVLASGQVWTCLEVLDLDRVDVNPMILRGVLGSLTRLRALKVAETPSFSDEVMASDDGLPPLPALEELVLKDTPRMTTAGLVEYLSWYETQKALRVLTLKDTGVQPWRLQEILAMAPALRTLAIQAKVSEPFPSADAPQPLASKRLRTLRFEISGTSRAGPYATPGYYSYLASSILSGSLPRLRRLYVQDEDFPDKLSGLPPPNAMFMFAGNRARPGSSSSNTGPPALRVAAAAPTSPLSPTFSRTFSPPSPPRQPVAPLRNPNRFCSNNPFAQRAAPHPPTQTLEVYTKGDEYGKWNFARVDSYTGAEEGPARGQRPVSGYGLAADVAGQGWDRGEARRSVMIGNGTSGFLAVPGNEGAETLGLSPPRGFSEASRPHSSAGETSRSRDMWK</sequence>
<dbReference type="InterPro" id="IPR032675">
    <property type="entry name" value="LRR_dom_sf"/>
</dbReference>
<gene>
    <name evidence="2" type="ORF">TPAR_00225</name>
</gene>
<comment type="caution">
    <text evidence="2">The sequence shown here is derived from an EMBL/GenBank/DDBJ whole genome shotgun (WGS) entry which is preliminary data.</text>
</comment>
<proteinExistence type="predicted"/>
<feature type="region of interest" description="Disordered" evidence="1">
    <location>
        <begin position="591"/>
        <end position="628"/>
    </location>
</feature>
<dbReference type="Proteomes" id="UP000237481">
    <property type="component" value="Unassembled WGS sequence"/>
</dbReference>
<dbReference type="STRING" id="94208.A0A2S4LAX2"/>
<reference evidence="2 3" key="1">
    <citation type="submission" date="2018-01" db="EMBL/GenBank/DDBJ databases">
        <title>Harnessing the power of phylogenomics to disentangle the directionality and signatures of interkingdom host jumping in the parasitic fungal genus Tolypocladium.</title>
        <authorList>
            <person name="Quandt C.A."/>
            <person name="Patterson W."/>
            <person name="Spatafora J.W."/>
        </authorList>
    </citation>
    <scope>NUCLEOTIDE SEQUENCE [LARGE SCALE GENOMIC DNA]</scope>
    <source>
        <strain evidence="2 3">NRBC 100945</strain>
    </source>
</reference>
<dbReference type="OrthoDB" id="5405297at2759"/>
<name>A0A2S4LAX2_9HYPO</name>
<dbReference type="SUPFAM" id="SSF52047">
    <property type="entry name" value="RNI-like"/>
    <property type="match status" value="1"/>
</dbReference>
<evidence type="ECO:0000313" key="3">
    <source>
        <dbReference type="Proteomes" id="UP000237481"/>
    </source>
</evidence>
<dbReference type="EMBL" id="PKSG01000030">
    <property type="protein sequence ID" value="POR39583.1"/>
    <property type="molecule type" value="Genomic_DNA"/>
</dbReference>
<feature type="region of interest" description="Disordered" evidence="1">
    <location>
        <begin position="450"/>
        <end position="494"/>
    </location>
</feature>
<evidence type="ECO:0000313" key="2">
    <source>
        <dbReference type="EMBL" id="POR39583.1"/>
    </source>
</evidence>
<feature type="compositionally biased region" description="Low complexity" evidence="1">
    <location>
        <begin position="467"/>
        <end position="484"/>
    </location>
</feature>
<keyword evidence="3" id="KW-1185">Reference proteome</keyword>
<organism evidence="2 3">
    <name type="scientific">Tolypocladium paradoxum</name>
    <dbReference type="NCBI Taxonomy" id="94208"/>
    <lineage>
        <taxon>Eukaryota</taxon>
        <taxon>Fungi</taxon>
        <taxon>Dikarya</taxon>
        <taxon>Ascomycota</taxon>
        <taxon>Pezizomycotina</taxon>
        <taxon>Sordariomycetes</taxon>
        <taxon>Hypocreomycetidae</taxon>
        <taxon>Hypocreales</taxon>
        <taxon>Ophiocordycipitaceae</taxon>
        <taxon>Tolypocladium</taxon>
    </lineage>
</organism>
<evidence type="ECO:0000256" key="1">
    <source>
        <dbReference type="SAM" id="MobiDB-lite"/>
    </source>
</evidence>
<dbReference type="Gene3D" id="3.80.10.10">
    <property type="entry name" value="Ribonuclease Inhibitor"/>
    <property type="match status" value="1"/>
</dbReference>
<dbReference type="AlphaFoldDB" id="A0A2S4LAX2"/>